<comment type="similarity">
    <text evidence="1">Belongs to the peptidase A1 family.</text>
</comment>
<dbReference type="PANTHER" id="PTHR47966:SF51">
    <property type="entry name" value="BETA-SITE APP-CLEAVING ENZYME, ISOFORM A-RELATED"/>
    <property type="match status" value="1"/>
</dbReference>
<evidence type="ECO:0000259" key="3">
    <source>
        <dbReference type="PROSITE" id="PS51767"/>
    </source>
</evidence>
<sequence>MVAIRALLASLIARDSAAPPIVRATSSVVAPVFPADSFLAESSLGFSYHATLSLGADAKVNGGSGNTVQVLLDTGASADWVVWAGCTESVCSGHNVYHPSQQHFRNLSIHESLVYGDGGPANTISIWRVDDTVTFGSVSIPSTPFGAADSLPSSGESLDGNFGMARAYCGGHLCSKYPGFVETMYESGIIKAPALSFYQLAPDDVVPSGVQSSVAIGGVDRNKYIGTMDWFPLTDDSMWIIPNGLRYVTPGNNAPIVDATKKFTHTSLTLDTGDPELLGLPTNDWKTLVNLVGAQGPDSNGNYLFPCDATMTLNFRGTQNRDYTFTLVDPTTAKGNYCSPAANDAGNTKNWIMGSPFFDHYYTVWYFGDRGVHSTIGFGQKNLGASAAQSTPVIGYA</sequence>
<dbReference type="Gene3D" id="2.40.70.10">
    <property type="entry name" value="Acid Proteases"/>
    <property type="match status" value="2"/>
</dbReference>
<name>A0A9P6B0Z4_9AGAM</name>
<keyword evidence="5" id="KW-1185">Reference proteome</keyword>
<organism evidence="4 5">
    <name type="scientific">Hydnum rufescens UP504</name>
    <dbReference type="NCBI Taxonomy" id="1448309"/>
    <lineage>
        <taxon>Eukaryota</taxon>
        <taxon>Fungi</taxon>
        <taxon>Dikarya</taxon>
        <taxon>Basidiomycota</taxon>
        <taxon>Agaricomycotina</taxon>
        <taxon>Agaricomycetes</taxon>
        <taxon>Cantharellales</taxon>
        <taxon>Hydnaceae</taxon>
        <taxon>Hydnum</taxon>
    </lineage>
</organism>
<dbReference type="AlphaFoldDB" id="A0A9P6B0Z4"/>
<accession>A0A9P6B0Z4</accession>
<evidence type="ECO:0000256" key="2">
    <source>
        <dbReference type="SAM" id="SignalP"/>
    </source>
</evidence>
<proteinExistence type="inferred from homology"/>
<dbReference type="GO" id="GO:0004190">
    <property type="term" value="F:aspartic-type endopeptidase activity"/>
    <property type="evidence" value="ECO:0007669"/>
    <property type="project" value="InterPro"/>
</dbReference>
<feature type="chain" id="PRO_5040208332" description="Peptidase A1 domain-containing protein" evidence="2">
    <location>
        <begin position="18"/>
        <end position="397"/>
    </location>
</feature>
<gene>
    <name evidence="4" type="ORF">BS47DRAFT_1342384</name>
</gene>
<dbReference type="GO" id="GO:0006508">
    <property type="term" value="P:proteolysis"/>
    <property type="evidence" value="ECO:0007669"/>
    <property type="project" value="InterPro"/>
</dbReference>
<dbReference type="OrthoDB" id="3197764at2759"/>
<dbReference type="PANTHER" id="PTHR47966">
    <property type="entry name" value="BETA-SITE APP-CLEAVING ENZYME, ISOFORM A-RELATED"/>
    <property type="match status" value="1"/>
</dbReference>
<dbReference type="InterPro" id="IPR001461">
    <property type="entry name" value="Aspartic_peptidase_A1"/>
</dbReference>
<dbReference type="PROSITE" id="PS51767">
    <property type="entry name" value="PEPTIDASE_A1"/>
    <property type="match status" value="1"/>
</dbReference>
<protein>
    <recommendedName>
        <fullName evidence="3">Peptidase A1 domain-containing protein</fullName>
    </recommendedName>
</protein>
<evidence type="ECO:0000313" key="5">
    <source>
        <dbReference type="Proteomes" id="UP000886523"/>
    </source>
</evidence>
<dbReference type="InterPro" id="IPR034164">
    <property type="entry name" value="Pepsin-like_dom"/>
</dbReference>
<reference evidence="4" key="1">
    <citation type="journal article" date="2020" name="Nat. Commun.">
        <title>Large-scale genome sequencing of mycorrhizal fungi provides insights into the early evolution of symbiotic traits.</title>
        <authorList>
            <person name="Miyauchi S."/>
            <person name="Kiss E."/>
            <person name="Kuo A."/>
            <person name="Drula E."/>
            <person name="Kohler A."/>
            <person name="Sanchez-Garcia M."/>
            <person name="Morin E."/>
            <person name="Andreopoulos B."/>
            <person name="Barry K.W."/>
            <person name="Bonito G."/>
            <person name="Buee M."/>
            <person name="Carver A."/>
            <person name="Chen C."/>
            <person name="Cichocki N."/>
            <person name="Clum A."/>
            <person name="Culley D."/>
            <person name="Crous P.W."/>
            <person name="Fauchery L."/>
            <person name="Girlanda M."/>
            <person name="Hayes R.D."/>
            <person name="Keri Z."/>
            <person name="LaButti K."/>
            <person name="Lipzen A."/>
            <person name="Lombard V."/>
            <person name="Magnuson J."/>
            <person name="Maillard F."/>
            <person name="Murat C."/>
            <person name="Nolan M."/>
            <person name="Ohm R.A."/>
            <person name="Pangilinan J."/>
            <person name="Pereira M.F."/>
            <person name="Perotto S."/>
            <person name="Peter M."/>
            <person name="Pfister S."/>
            <person name="Riley R."/>
            <person name="Sitrit Y."/>
            <person name="Stielow J.B."/>
            <person name="Szollosi G."/>
            <person name="Zifcakova L."/>
            <person name="Stursova M."/>
            <person name="Spatafora J.W."/>
            <person name="Tedersoo L."/>
            <person name="Vaario L.M."/>
            <person name="Yamada A."/>
            <person name="Yan M."/>
            <person name="Wang P."/>
            <person name="Xu J."/>
            <person name="Bruns T."/>
            <person name="Baldrian P."/>
            <person name="Vilgalys R."/>
            <person name="Dunand C."/>
            <person name="Henrissat B."/>
            <person name="Grigoriev I.V."/>
            <person name="Hibbett D."/>
            <person name="Nagy L.G."/>
            <person name="Martin F.M."/>
        </authorList>
    </citation>
    <scope>NUCLEOTIDE SEQUENCE</scope>
    <source>
        <strain evidence="4">UP504</strain>
    </source>
</reference>
<evidence type="ECO:0000256" key="1">
    <source>
        <dbReference type="ARBA" id="ARBA00007447"/>
    </source>
</evidence>
<keyword evidence="2" id="KW-0732">Signal</keyword>
<dbReference type="EMBL" id="MU128954">
    <property type="protein sequence ID" value="KAF9514995.1"/>
    <property type="molecule type" value="Genomic_DNA"/>
</dbReference>
<dbReference type="InterPro" id="IPR021109">
    <property type="entry name" value="Peptidase_aspartic_dom_sf"/>
</dbReference>
<evidence type="ECO:0000313" key="4">
    <source>
        <dbReference type="EMBL" id="KAF9514995.1"/>
    </source>
</evidence>
<dbReference type="SUPFAM" id="SSF50630">
    <property type="entry name" value="Acid proteases"/>
    <property type="match status" value="1"/>
</dbReference>
<dbReference type="PRINTS" id="PR00792">
    <property type="entry name" value="PEPSIN"/>
</dbReference>
<dbReference type="CDD" id="cd05471">
    <property type="entry name" value="pepsin_like"/>
    <property type="match status" value="1"/>
</dbReference>
<feature type="domain" description="Peptidase A1" evidence="3">
    <location>
        <begin position="48"/>
        <end position="379"/>
    </location>
</feature>
<comment type="caution">
    <text evidence="4">The sequence shown here is derived from an EMBL/GenBank/DDBJ whole genome shotgun (WGS) entry which is preliminary data.</text>
</comment>
<dbReference type="InterPro" id="IPR033121">
    <property type="entry name" value="PEPTIDASE_A1"/>
</dbReference>
<dbReference type="Proteomes" id="UP000886523">
    <property type="component" value="Unassembled WGS sequence"/>
</dbReference>
<feature type="signal peptide" evidence="2">
    <location>
        <begin position="1"/>
        <end position="17"/>
    </location>
</feature>
<dbReference type="Pfam" id="PF00026">
    <property type="entry name" value="Asp"/>
    <property type="match status" value="1"/>
</dbReference>